<evidence type="ECO:0000313" key="1">
    <source>
        <dbReference type="EMBL" id="KAJ8610604.1"/>
    </source>
</evidence>
<reference evidence="1" key="1">
    <citation type="submission" date="2023-01" db="EMBL/GenBank/DDBJ databases">
        <title>Metagenome sequencing of chrysophaentin producing Chrysophaeum taylorii.</title>
        <authorList>
            <person name="Davison J."/>
            <person name="Bewley C."/>
        </authorList>
    </citation>
    <scope>NUCLEOTIDE SEQUENCE</scope>
    <source>
        <strain evidence="1">NIES-1699</strain>
    </source>
</reference>
<comment type="caution">
    <text evidence="1">The sequence shown here is derived from an EMBL/GenBank/DDBJ whole genome shotgun (WGS) entry which is preliminary data.</text>
</comment>
<keyword evidence="2" id="KW-1185">Reference proteome</keyword>
<evidence type="ECO:0000313" key="2">
    <source>
        <dbReference type="Proteomes" id="UP001230188"/>
    </source>
</evidence>
<dbReference type="AlphaFoldDB" id="A0AAD7XNZ7"/>
<name>A0AAD7XNZ7_9STRA</name>
<sequence>MWRRIAGTIVAFVLVCCGWLATHDERHLSLRVLETTEARRMLESVDFGDEIRSVSSIVAGESTDSSIRWLDSNVTAFQCTLFNLAGFIQVVHQEPSENNTINTVFFSFDNDETLGYFRLDDFDPDLNPIVRDRGQPDRVNAAGMLFDTDVNESNYPIAAFLFDEVSEEDQLSDEVFLCRYDVYRLECFDFMLNRVGTGSTIPFVGFVHHFTYFYANGLGIADLGVSRPLFLVRELEQDSPAKDETPYYVQRTVNSAMRCADITGFDQDSCVKPDGERVPCVTTEEEEEEEEEEKDFFSGAANATAFLTCITNNGVGIVLVALDGELTPAAYLWVEGVDLAVSNDDENVVVYPPTTQMNDAGATRVIANRQPPLLQGNSLGAFGACFVLDPPDFNHSVFEGSRIFCASNKGFGIWEVELPLEIGYCNGLWHAIDNHPSTDVVPSCERFPPSCADCTYPGTKPVLSYTAPSQVTFRNDGLNCFKTSRTVSELDLVPPLATPPPTSLTRVGADPVVVGPRGTKTQFWLPLGLWVNVLSSPNNDDDDDDIQLFVRCVGKPASHSQWIDGIVVKDRGDIVFDATIFNDDLHRDADRLAFSSVKLDGHTPIFTLGAYRSTKGPTSVELAKHDYPILDRLGDAITVATSAFKIQLLTMPARKFKNDFEAAKWTHFDFKILSIKDRSRCFGFLCDLMFGTNTFDADLKASWLKKPPVLDTANYYIEPPEALAGRTSVVYN</sequence>
<accession>A0AAD7XNZ7</accession>
<dbReference type="EMBL" id="JAQMWT010000099">
    <property type="protein sequence ID" value="KAJ8610604.1"/>
    <property type="molecule type" value="Genomic_DNA"/>
</dbReference>
<gene>
    <name evidence="1" type="ORF">CTAYLR_007176</name>
</gene>
<proteinExistence type="predicted"/>
<organism evidence="1 2">
    <name type="scientific">Chrysophaeum taylorii</name>
    <dbReference type="NCBI Taxonomy" id="2483200"/>
    <lineage>
        <taxon>Eukaryota</taxon>
        <taxon>Sar</taxon>
        <taxon>Stramenopiles</taxon>
        <taxon>Ochrophyta</taxon>
        <taxon>Pelagophyceae</taxon>
        <taxon>Pelagomonadales</taxon>
        <taxon>Pelagomonadaceae</taxon>
        <taxon>Chrysophaeum</taxon>
    </lineage>
</organism>
<dbReference type="Proteomes" id="UP001230188">
    <property type="component" value="Unassembled WGS sequence"/>
</dbReference>
<protein>
    <submittedName>
        <fullName evidence="1">Uncharacterized protein</fullName>
    </submittedName>
</protein>